<feature type="chain" id="PRO_5021794578" description="Neprosin domain-containing protein" evidence="1">
    <location>
        <begin position="24"/>
        <end position="128"/>
    </location>
</feature>
<dbReference type="AlphaFoldDB" id="A0A565CST7"/>
<evidence type="ECO:0000256" key="1">
    <source>
        <dbReference type="SAM" id="SignalP"/>
    </source>
</evidence>
<keyword evidence="3" id="KW-1185">Reference proteome</keyword>
<dbReference type="Proteomes" id="UP000489600">
    <property type="component" value="Unassembled WGS sequence"/>
</dbReference>
<sequence>MEVKTFLLPLVLFVFIFSQFSLSAFKGILNNPYVGPSIDELGHHAGYAGHATIASHVQNQPRCSTFSLNHGTTVQIRTVRSRFRRISLSLFWNDFGWDKVSNISYVDQLGLVSATRRSLAISGMTKMV</sequence>
<name>A0A565CST7_9BRAS</name>
<proteinExistence type="predicted"/>
<feature type="signal peptide" evidence="1">
    <location>
        <begin position="1"/>
        <end position="23"/>
    </location>
</feature>
<protein>
    <recommendedName>
        <fullName evidence="4">Neprosin domain-containing protein</fullName>
    </recommendedName>
</protein>
<dbReference type="EMBL" id="CABITT030000008">
    <property type="protein sequence ID" value="VVB16785.1"/>
    <property type="molecule type" value="Genomic_DNA"/>
</dbReference>
<evidence type="ECO:0008006" key="4">
    <source>
        <dbReference type="Google" id="ProtNLM"/>
    </source>
</evidence>
<evidence type="ECO:0000313" key="3">
    <source>
        <dbReference type="Proteomes" id="UP000489600"/>
    </source>
</evidence>
<keyword evidence="1" id="KW-0732">Signal</keyword>
<comment type="caution">
    <text evidence="2">The sequence shown here is derived from an EMBL/GenBank/DDBJ whole genome shotgun (WGS) entry which is preliminary data.</text>
</comment>
<evidence type="ECO:0000313" key="2">
    <source>
        <dbReference type="EMBL" id="VVB16785.1"/>
    </source>
</evidence>
<organism evidence="2 3">
    <name type="scientific">Arabis nemorensis</name>
    <dbReference type="NCBI Taxonomy" id="586526"/>
    <lineage>
        <taxon>Eukaryota</taxon>
        <taxon>Viridiplantae</taxon>
        <taxon>Streptophyta</taxon>
        <taxon>Embryophyta</taxon>
        <taxon>Tracheophyta</taxon>
        <taxon>Spermatophyta</taxon>
        <taxon>Magnoliopsida</taxon>
        <taxon>eudicotyledons</taxon>
        <taxon>Gunneridae</taxon>
        <taxon>Pentapetalae</taxon>
        <taxon>rosids</taxon>
        <taxon>malvids</taxon>
        <taxon>Brassicales</taxon>
        <taxon>Brassicaceae</taxon>
        <taxon>Arabideae</taxon>
        <taxon>Arabis</taxon>
    </lineage>
</organism>
<gene>
    <name evidence="2" type="ORF">ANE_LOCUS27229</name>
</gene>
<accession>A0A565CST7</accession>
<reference evidence="2" key="1">
    <citation type="submission" date="2019-07" db="EMBL/GenBank/DDBJ databases">
        <authorList>
            <person name="Dittberner H."/>
        </authorList>
    </citation>
    <scope>NUCLEOTIDE SEQUENCE [LARGE SCALE GENOMIC DNA]</scope>
</reference>